<keyword evidence="3" id="KW-0238">DNA-binding</keyword>
<dbReference type="GO" id="GO:0005634">
    <property type="term" value="C:nucleus"/>
    <property type="evidence" value="ECO:0007669"/>
    <property type="project" value="UniProtKB-SubCell"/>
</dbReference>
<evidence type="ECO:0000256" key="3">
    <source>
        <dbReference type="ARBA" id="ARBA00023125"/>
    </source>
</evidence>
<dbReference type="PANTHER" id="PTHR46910:SF3">
    <property type="entry name" value="HALOTOLERANCE PROTEIN 9-RELATED"/>
    <property type="match status" value="1"/>
</dbReference>
<dbReference type="CDD" id="cd12148">
    <property type="entry name" value="fungal_TF_MHR"/>
    <property type="match status" value="1"/>
</dbReference>
<keyword evidence="2" id="KW-0479">Metal-binding</keyword>
<dbReference type="GO" id="GO:0003677">
    <property type="term" value="F:DNA binding"/>
    <property type="evidence" value="ECO:0007669"/>
    <property type="project" value="UniProtKB-KW"/>
</dbReference>
<name>A0AAD2K840_9AGAR</name>
<dbReference type="AlphaFoldDB" id="A0AAD2K840"/>
<evidence type="ECO:0000313" key="8">
    <source>
        <dbReference type="Proteomes" id="UP001295794"/>
    </source>
</evidence>
<comment type="subcellular location">
    <subcellularLocation>
        <location evidence="1">Nucleus</location>
    </subcellularLocation>
</comment>
<dbReference type="InterPro" id="IPR050987">
    <property type="entry name" value="AtrR-like"/>
</dbReference>
<dbReference type="Pfam" id="PF04082">
    <property type="entry name" value="Fungal_trans"/>
    <property type="match status" value="1"/>
</dbReference>
<proteinExistence type="predicted"/>
<dbReference type="GO" id="GO:0003700">
    <property type="term" value="F:DNA-binding transcription factor activity"/>
    <property type="evidence" value="ECO:0007669"/>
    <property type="project" value="InterPro"/>
</dbReference>
<comment type="caution">
    <text evidence="7">The sequence shown here is derived from an EMBL/GenBank/DDBJ whole genome shotgun (WGS) entry which is preliminary data.</text>
</comment>
<evidence type="ECO:0000256" key="2">
    <source>
        <dbReference type="ARBA" id="ARBA00022723"/>
    </source>
</evidence>
<dbReference type="PANTHER" id="PTHR46910">
    <property type="entry name" value="TRANSCRIPTION FACTOR PDR1"/>
    <property type="match status" value="1"/>
</dbReference>
<reference evidence="7" key="1">
    <citation type="submission" date="2023-11" db="EMBL/GenBank/DDBJ databases">
        <authorList>
            <person name="De Vega J J."/>
            <person name="De Vega J J."/>
        </authorList>
    </citation>
    <scope>NUCLEOTIDE SEQUENCE</scope>
</reference>
<sequence>MIARIASRLDRSVRTRGPKRQKGDDVESLQARIDALEAKLRSLSVCALCSQPLNIEKHDSPGDKSSPDDGDEVQEQPTTEDGITQTDLISQFRQFSLKLPRFQLYFGPSSTFAFARNAMLVKEKLLGNAAQPESPSLMVLWNFHSWEHEAYFHHQPCYVYPPPDLIDNLVKIYWTYIHPTFPMLHRPTFEAHVADGLYLSDDKFGALLLSVLALSAQYSSDPRVMDNCHAEVTVGWNYIAQIQVDQSFSATLFEVQSYALIVLFCVGSSASHSAWGYLVGVSLLAVRTGLTLPKGLGIRLLQQRGNHYQKRDPDNLNAEFESWNRTFWLAFFWLDNLVSAFLGRPIGLHPESFDVDLPLEVDDEYWGQGFTQPVEKPSLLSFLVHSVRLSGILGDTLRRLYASKKAKILLGWKSADWEQQVVAELDSQINGWLASLPSFLRWDSQNPPESQSLFVQAAILNADYHHAQIMIHRPFIQKDNVLAAPSLSICVNAAHSMLNIADFWIKRKYMNIPSLKLNTSVFIAATVLVLRMYGQRRAGQSIAKDLAYLDIASRLLEIGKHRQGRSQSILRLYQLLLSLVNAAWEDTAHRPSPGFYPQETVVNSGPADQQRPEEGPLTGPIIPLHAEVPVDMSLDDEYMSLWMSAPVNFVSS</sequence>
<evidence type="ECO:0000256" key="4">
    <source>
        <dbReference type="ARBA" id="ARBA00023242"/>
    </source>
</evidence>
<feature type="domain" description="Xylanolytic transcriptional activator regulatory" evidence="6">
    <location>
        <begin position="274"/>
        <end position="364"/>
    </location>
</feature>
<gene>
    <name evidence="7" type="ORF">MYCIT1_LOCUS37632</name>
</gene>
<evidence type="ECO:0000259" key="6">
    <source>
        <dbReference type="SMART" id="SM00906"/>
    </source>
</evidence>
<dbReference type="InterPro" id="IPR007219">
    <property type="entry name" value="XnlR_reg_dom"/>
</dbReference>
<dbReference type="EMBL" id="CAVNYO010000478">
    <property type="protein sequence ID" value="CAK5284410.1"/>
    <property type="molecule type" value="Genomic_DNA"/>
</dbReference>
<organism evidence="7 8">
    <name type="scientific">Mycena citricolor</name>
    <dbReference type="NCBI Taxonomy" id="2018698"/>
    <lineage>
        <taxon>Eukaryota</taxon>
        <taxon>Fungi</taxon>
        <taxon>Dikarya</taxon>
        <taxon>Basidiomycota</taxon>
        <taxon>Agaricomycotina</taxon>
        <taxon>Agaricomycetes</taxon>
        <taxon>Agaricomycetidae</taxon>
        <taxon>Agaricales</taxon>
        <taxon>Marasmiineae</taxon>
        <taxon>Mycenaceae</taxon>
        <taxon>Mycena</taxon>
    </lineage>
</organism>
<feature type="region of interest" description="Disordered" evidence="5">
    <location>
        <begin position="56"/>
        <end position="84"/>
    </location>
</feature>
<evidence type="ECO:0000313" key="7">
    <source>
        <dbReference type="EMBL" id="CAK5284410.1"/>
    </source>
</evidence>
<evidence type="ECO:0000256" key="1">
    <source>
        <dbReference type="ARBA" id="ARBA00004123"/>
    </source>
</evidence>
<keyword evidence="8" id="KW-1185">Reference proteome</keyword>
<dbReference type="GO" id="GO:0006351">
    <property type="term" value="P:DNA-templated transcription"/>
    <property type="evidence" value="ECO:0007669"/>
    <property type="project" value="InterPro"/>
</dbReference>
<dbReference type="Proteomes" id="UP001295794">
    <property type="component" value="Unassembled WGS sequence"/>
</dbReference>
<dbReference type="GO" id="GO:0008270">
    <property type="term" value="F:zinc ion binding"/>
    <property type="evidence" value="ECO:0007669"/>
    <property type="project" value="InterPro"/>
</dbReference>
<dbReference type="SMART" id="SM00906">
    <property type="entry name" value="Fungal_trans"/>
    <property type="match status" value="1"/>
</dbReference>
<feature type="compositionally biased region" description="Polar residues" evidence="5">
    <location>
        <begin position="75"/>
        <end position="84"/>
    </location>
</feature>
<feature type="region of interest" description="Disordered" evidence="5">
    <location>
        <begin position="594"/>
        <end position="620"/>
    </location>
</feature>
<protein>
    <recommendedName>
        <fullName evidence="6">Xylanolytic transcriptional activator regulatory domain-containing protein</fullName>
    </recommendedName>
</protein>
<feature type="region of interest" description="Disordered" evidence="5">
    <location>
        <begin position="1"/>
        <end position="28"/>
    </location>
</feature>
<accession>A0AAD2K840</accession>
<evidence type="ECO:0000256" key="5">
    <source>
        <dbReference type="SAM" id="MobiDB-lite"/>
    </source>
</evidence>
<feature type="compositionally biased region" description="Basic and acidic residues" evidence="5">
    <location>
        <begin position="56"/>
        <end position="67"/>
    </location>
</feature>
<keyword evidence="4" id="KW-0539">Nucleus</keyword>